<dbReference type="InterPro" id="IPR015890">
    <property type="entry name" value="Chorismate_C"/>
</dbReference>
<protein>
    <submittedName>
        <fullName evidence="7">Salicylate synthase</fullName>
    </submittedName>
</protein>
<dbReference type="RefSeq" id="WP_189035319.1">
    <property type="nucleotide sequence ID" value="NZ_BMMP01000001.1"/>
</dbReference>
<dbReference type="Pfam" id="PF00425">
    <property type="entry name" value="Chorismate_bind"/>
    <property type="match status" value="1"/>
</dbReference>
<comment type="cofactor">
    <cofactor evidence="1">
        <name>Mg(2+)</name>
        <dbReference type="ChEBI" id="CHEBI:18420"/>
    </cofactor>
</comment>
<dbReference type="PANTHER" id="PTHR11236">
    <property type="entry name" value="AMINOBENZOATE/ANTHRANILATE SYNTHASE"/>
    <property type="match status" value="1"/>
</dbReference>
<evidence type="ECO:0000259" key="6">
    <source>
        <dbReference type="Pfam" id="PF00425"/>
    </source>
</evidence>
<dbReference type="Proteomes" id="UP000631535">
    <property type="component" value="Unassembled WGS sequence"/>
</dbReference>
<evidence type="ECO:0000256" key="5">
    <source>
        <dbReference type="SAM" id="MobiDB-lite"/>
    </source>
</evidence>
<dbReference type="Gene3D" id="3.60.120.10">
    <property type="entry name" value="Anthranilate synthase"/>
    <property type="match status" value="1"/>
</dbReference>
<evidence type="ECO:0000313" key="8">
    <source>
        <dbReference type="Proteomes" id="UP000631535"/>
    </source>
</evidence>
<dbReference type="PRINTS" id="PR00095">
    <property type="entry name" value="ANTSNTHASEI"/>
</dbReference>
<feature type="domain" description="Chorismate-utilising enzyme C-terminal" evidence="6">
    <location>
        <begin position="180"/>
        <end position="433"/>
    </location>
</feature>
<evidence type="ECO:0000313" key="7">
    <source>
        <dbReference type="EMBL" id="GGO42844.1"/>
    </source>
</evidence>
<dbReference type="InterPro" id="IPR005801">
    <property type="entry name" value="ADC_synthase"/>
</dbReference>
<keyword evidence="8" id="KW-1185">Reference proteome</keyword>
<dbReference type="NCBIfam" id="TIGR03494">
    <property type="entry name" value="salicyl_syn"/>
    <property type="match status" value="1"/>
</dbReference>
<dbReference type="EMBL" id="BMMP01000001">
    <property type="protein sequence ID" value="GGO42844.1"/>
    <property type="molecule type" value="Genomic_DNA"/>
</dbReference>
<gene>
    <name evidence="7" type="ORF">GCM10012287_04670</name>
</gene>
<keyword evidence="2" id="KW-0479">Metal-binding</keyword>
<evidence type="ECO:0000256" key="3">
    <source>
        <dbReference type="ARBA" id="ARBA00022842"/>
    </source>
</evidence>
<proteinExistence type="predicted"/>
<organism evidence="7 8">
    <name type="scientific">Streptomyces daqingensis</name>
    <dbReference type="NCBI Taxonomy" id="1472640"/>
    <lineage>
        <taxon>Bacteria</taxon>
        <taxon>Bacillati</taxon>
        <taxon>Actinomycetota</taxon>
        <taxon>Actinomycetes</taxon>
        <taxon>Kitasatosporales</taxon>
        <taxon>Streptomycetaceae</taxon>
        <taxon>Streptomyces</taxon>
    </lineage>
</organism>
<evidence type="ECO:0000256" key="2">
    <source>
        <dbReference type="ARBA" id="ARBA00022723"/>
    </source>
</evidence>
<sequence length="464" mass="49853">MKAHYRTAVVETACEPLDIAVGLAESELSDTYVIYESRDGWSIADGVAAEVIVDAGTVRTRALDECHEEPWSGDPLAAVRKFLSQLPIADWAAYGWSAFELSHAIAGLEVGAQTLLHLVIPETEIRLSGSQATLRSLDAAALPGMERALSRIGAKTTAGDAEARRTGLTPLHVDLETGAEDYRRSVASLVAEIRAGGLQKAILSREVPVEAEIDFPAGYRLGRRHNTPARSFLLDMGGLRCFGFSPETVLEVSDDRRVSSQPLAGTRALTGDTDLDRKLQDELLSDPKEVHEHAISVKLAVDELAGLCEPETVVVEEFMSVKERGSVQHLASRVSGRIPEGRCAWDAFAAVFPAITASGVPKLAAYQAIRRHERGDRGPYAGSVLKVTQGGTLDAALVLRSVYAHGGRTWLRAGAGIVGHSQPDRELEETREKLRSVATSVLVRTEGAGTTSSTARPVRAESHS</sequence>
<dbReference type="InterPro" id="IPR019996">
    <property type="entry name" value="Salicylate_synthase"/>
</dbReference>
<dbReference type="SUPFAM" id="SSF56322">
    <property type="entry name" value="ADC synthase"/>
    <property type="match status" value="1"/>
</dbReference>
<dbReference type="PANTHER" id="PTHR11236:SF48">
    <property type="entry name" value="ISOCHORISMATE SYNTHASE MENF"/>
    <property type="match status" value="1"/>
</dbReference>
<evidence type="ECO:0000256" key="4">
    <source>
        <dbReference type="ARBA" id="ARBA00023239"/>
    </source>
</evidence>
<name>A0ABQ2LT13_9ACTN</name>
<comment type="caution">
    <text evidence="7">The sequence shown here is derived from an EMBL/GenBank/DDBJ whole genome shotgun (WGS) entry which is preliminary data.</text>
</comment>
<dbReference type="InterPro" id="IPR019999">
    <property type="entry name" value="Anth_synth_I-like"/>
</dbReference>
<accession>A0ABQ2LT13</accession>
<feature type="region of interest" description="Disordered" evidence="5">
    <location>
        <begin position="440"/>
        <end position="464"/>
    </location>
</feature>
<keyword evidence="4" id="KW-0456">Lyase</keyword>
<keyword evidence="3" id="KW-0460">Magnesium</keyword>
<reference evidence="8" key="1">
    <citation type="journal article" date="2019" name="Int. J. Syst. Evol. Microbiol.">
        <title>The Global Catalogue of Microorganisms (GCM) 10K type strain sequencing project: providing services to taxonomists for standard genome sequencing and annotation.</title>
        <authorList>
            <consortium name="The Broad Institute Genomics Platform"/>
            <consortium name="The Broad Institute Genome Sequencing Center for Infectious Disease"/>
            <person name="Wu L."/>
            <person name="Ma J."/>
        </authorList>
    </citation>
    <scope>NUCLEOTIDE SEQUENCE [LARGE SCALE GENOMIC DNA]</scope>
    <source>
        <strain evidence="8">CGMCC 4.7178</strain>
    </source>
</reference>
<evidence type="ECO:0000256" key="1">
    <source>
        <dbReference type="ARBA" id="ARBA00001946"/>
    </source>
</evidence>